<dbReference type="Proteomes" id="UP000277579">
    <property type="component" value="Unassembled WGS sequence"/>
</dbReference>
<proteinExistence type="predicted"/>
<comment type="caution">
    <text evidence="2">The sequence shown here is derived from an EMBL/GenBank/DDBJ whole genome shotgun (WGS) entry which is preliminary data.</text>
</comment>
<evidence type="ECO:0000256" key="1">
    <source>
        <dbReference type="SAM" id="SignalP"/>
    </source>
</evidence>
<feature type="chain" id="PRO_5019721300" description="Lipoprotein" evidence="1">
    <location>
        <begin position="21"/>
        <end position="174"/>
    </location>
</feature>
<accession>A0A495MIZ4</accession>
<gene>
    <name evidence="2" type="ORF">CLV94_0355</name>
</gene>
<dbReference type="AlphaFoldDB" id="A0A495MIZ4"/>
<dbReference type="OrthoDB" id="679784at2"/>
<protein>
    <recommendedName>
        <fullName evidence="4">Lipoprotein</fullName>
    </recommendedName>
</protein>
<keyword evidence="1" id="KW-0732">Signal</keyword>
<dbReference type="EMBL" id="RBLC01000001">
    <property type="protein sequence ID" value="RKS25325.1"/>
    <property type="molecule type" value="Genomic_DNA"/>
</dbReference>
<dbReference type="RefSeq" id="WP_147406554.1">
    <property type="nucleotide sequence ID" value="NZ_RBLC01000001.1"/>
</dbReference>
<evidence type="ECO:0008006" key="4">
    <source>
        <dbReference type="Google" id="ProtNLM"/>
    </source>
</evidence>
<keyword evidence="3" id="KW-1185">Reference proteome</keyword>
<name>A0A495MIZ4_9FLAO</name>
<dbReference type="PROSITE" id="PS51257">
    <property type="entry name" value="PROKAR_LIPOPROTEIN"/>
    <property type="match status" value="1"/>
</dbReference>
<evidence type="ECO:0000313" key="2">
    <source>
        <dbReference type="EMBL" id="RKS25325.1"/>
    </source>
</evidence>
<sequence>MKPTLKPTRLLVVMIFAALAISCSDDGKDGEDGLNGEPGTANVIYSEWLAVPTGAPATIDGTSGLLYNFAAPEITTGILETGAVLAYLRFSTETVPLPHTSRAGGTENTIAAYPALGNLKVFRFRHDGGTPAVPISSLVTIRYIIIPGGTPAARQVNYRNKSYEEICALFGIPE</sequence>
<feature type="signal peptide" evidence="1">
    <location>
        <begin position="1"/>
        <end position="20"/>
    </location>
</feature>
<reference evidence="2 3" key="1">
    <citation type="submission" date="2018-10" db="EMBL/GenBank/DDBJ databases">
        <title>Genomic Encyclopedia of Archaeal and Bacterial Type Strains, Phase II (KMG-II): from individual species to whole genera.</title>
        <authorList>
            <person name="Goeker M."/>
        </authorList>
    </citation>
    <scope>NUCLEOTIDE SEQUENCE [LARGE SCALE GENOMIC DNA]</scope>
    <source>
        <strain evidence="2 3">DSM 29537</strain>
    </source>
</reference>
<organism evidence="2 3">
    <name type="scientific">Flavobacterium endophyticum</name>
    <dbReference type="NCBI Taxonomy" id="1540163"/>
    <lineage>
        <taxon>Bacteria</taxon>
        <taxon>Pseudomonadati</taxon>
        <taxon>Bacteroidota</taxon>
        <taxon>Flavobacteriia</taxon>
        <taxon>Flavobacteriales</taxon>
        <taxon>Flavobacteriaceae</taxon>
        <taxon>Flavobacterium</taxon>
    </lineage>
</organism>
<evidence type="ECO:0000313" key="3">
    <source>
        <dbReference type="Proteomes" id="UP000277579"/>
    </source>
</evidence>